<evidence type="ECO:0000313" key="1">
    <source>
        <dbReference type="EMBL" id="PKR84511.1"/>
    </source>
</evidence>
<protein>
    <submittedName>
        <fullName evidence="1">Uncharacterized protein</fullName>
    </submittedName>
</protein>
<organism evidence="1 2">
    <name type="scientific">Heyndrickxia camelliae</name>
    <dbReference type="NCBI Taxonomy" id="1707093"/>
    <lineage>
        <taxon>Bacteria</taxon>
        <taxon>Bacillati</taxon>
        <taxon>Bacillota</taxon>
        <taxon>Bacilli</taxon>
        <taxon>Bacillales</taxon>
        <taxon>Bacillaceae</taxon>
        <taxon>Heyndrickxia</taxon>
    </lineage>
</organism>
<dbReference type="Proteomes" id="UP000233440">
    <property type="component" value="Unassembled WGS sequence"/>
</dbReference>
<dbReference type="RefSeq" id="WP_101354850.1">
    <property type="nucleotide sequence ID" value="NZ_PIQO01000010.1"/>
</dbReference>
<gene>
    <name evidence="1" type="ORF">CWO92_14095</name>
</gene>
<comment type="caution">
    <text evidence="1">The sequence shown here is derived from an EMBL/GenBank/DDBJ whole genome shotgun (WGS) entry which is preliminary data.</text>
</comment>
<accession>A0A2N3LIR6</accession>
<dbReference type="EMBL" id="PIQO01000010">
    <property type="protein sequence ID" value="PKR84511.1"/>
    <property type="molecule type" value="Genomic_DNA"/>
</dbReference>
<sequence>MINNFTIFINLKITFNEVEPNMQMQYHHQKIFMACMPYVQEPSNFVAYLRNTPSKNILNEANEIDHNDIAESTFSNQEPSNTIYERKKQNTIFLFKAKKKEFRKPILQDLSQL</sequence>
<dbReference type="AlphaFoldDB" id="A0A2N3LIR6"/>
<evidence type="ECO:0000313" key="2">
    <source>
        <dbReference type="Proteomes" id="UP000233440"/>
    </source>
</evidence>
<proteinExistence type="predicted"/>
<reference evidence="1 2" key="1">
    <citation type="submission" date="2017-11" db="EMBL/GenBank/DDBJ databases">
        <title>Bacillus camelliae sp. nov., isolated from pu'er tea.</title>
        <authorList>
            <person name="Niu L."/>
        </authorList>
    </citation>
    <scope>NUCLEOTIDE SEQUENCE [LARGE SCALE GENOMIC DNA]</scope>
    <source>
        <strain evidence="1 2">7578-1</strain>
    </source>
</reference>
<keyword evidence="2" id="KW-1185">Reference proteome</keyword>
<name>A0A2N3LIR6_9BACI</name>